<keyword evidence="3 5" id="KW-1133">Transmembrane helix</keyword>
<evidence type="ECO:0008006" key="8">
    <source>
        <dbReference type="Google" id="ProtNLM"/>
    </source>
</evidence>
<dbReference type="Pfam" id="PF13564">
    <property type="entry name" value="DoxX_2"/>
    <property type="match status" value="1"/>
</dbReference>
<comment type="subcellular location">
    <subcellularLocation>
        <location evidence="1">Membrane</location>
        <topology evidence="1">Multi-pass membrane protein</topology>
    </subcellularLocation>
</comment>
<sequence length="121" mass="13311">MTTRILNYILAFIFFASGAAKLLSLPFELEAFARWGYPIEFMYFIGVAECLGAIGLLIPRLSSCAALCLTALMLGAVATHLMHKEWPMLTVASAITLATCWRAWAGRSEIRQLLTALLAKN</sequence>
<dbReference type="EMBL" id="BAFK01000008">
    <property type="protein sequence ID" value="GAB58792.1"/>
    <property type="molecule type" value="Genomic_DNA"/>
</dbReference>
<feature type="transmembrane region" description="Helical" evidence="5">
    <location>
        <begin position="88"/>
        <end position="105"/>
    </location>
</feature>
<evidence type="ECO:0000313" key="7">
    <source>
        <dbReference type="Proteomes" id="UP000004374"/>
    </source>
</evidence>
<name>I1DXL4_9GAMM</name>
<comment type="caution">
    <text evidence="6">The sequence shown here is derived from an EMBL/GenBank/DDBJ whole genome shotgun (WGS) entry which is preliminary data.</text>
</comment>
<keyword evidence="2 5" id="KW-0812">Transmembrane</keyword>
<feature type="transmembrane region" description="Helical" evidence="5">
    <location>
        <begin position="64"/>
        <end position="82"/>
    </location>
</feature>
<dbReference type="GO" id="GO:0016020">
    <property type="term" value="C:membrane"/>
    <property type="evidence" value="ECO:0007669"/>
    <property type="project" value="UniProtKB-SubCell"/>
</dbReference>
<evidence type="ECO:0000256" key="1">
    <source>
        <dbReference type="ARBA" id="ARBA00004141"/>
    </source>
</evidence>
<evidence type="ECO:0000313" key="6">
    <source>
        <dbReference type="EMBL" id="GAB58792.1"/>
    </source>
</evidence>
<dbReference type="RefSeq" id="WP_008220787.1">
    <property type="nucleotide sequence ID" value="NZ_BAFK01000008.1"/>
</dbReference>
<dbReference type="InterPro" id="IPR032808">
    <property type="entry name" value="DoxX"/>
</dbReference>
<dbReference type="STRING" id="562729.RNAN_1780"/>
<dbReference type="OrthoDB" id="795468at2"/>
<organism evidence="6 7">
    <name type="scientific">Rheinheimera nanhaiensis E407-8</name>
    <dbReference type="NCBI Taxonomy" id="562729"/>
    <lineage>
        <taxon>Bacteria</taxon>
        <taxon>Pseudomonadati</taxon>
        <taxon>Pseudomonadota</taxon>
        <taxon>Gammaproteobacteria</taxon>
        <taxon>Chromatiales</taxon>
        <taxon>Chromatiaceae</taxon>
        <taxon>Rheinheimera</taxon>
    </lineage>
</organism>
<feature type="transmembrane region" description="Helical" evidence="5">
    <location>
        <begin position="35"/>
        <end position="57"/>
    </location>
</feature>
<keyword evidence="4 5" id="KW-0472">Membrane</keyword>
<feature type="transmembrane region" description="Helical" evidence="5">
    <location>
        <begin position="5"/>
        <end position="23"/>
    </location>
</feature>
<evidence type="ECO:0000256" key="3">
    <source>
        <dbReference type="ARBA" id="ARBA00022989"/>
    </source>
</evidence>
<keyword evidence="7" id="KW-1185">Reference proteome</keyword>
<proteinExistence type="predicted"/>
<accession>I1DXL4</accession>
<evidence type="ECO:0000256" key="2">
    <source>
        <dbReference type="ARBA" id="ARBA00022692"/>
    </source>
</evidence>
<protein>
    <recommendedName>
        <fullName evidence="8">DoxX family protein</fullName>
    </recommendedName>
</protein>
<evidence type="ECO:0000256" key="5">
    <source>
        <dbReference type="SAM" id="Phobius"/>
    </source>
</evidence>
<gene>
    <name evidence="6" type="ORF">RNAN_1780</name>
</gene>
<dbReference type="AlphaFoldDB" id="I1DXL4"/>
<dbReference type="Proteomes" id="UP000004374">
    <property type="component" value="Unassembled WGS sequence"/>
</dbReference>
<evidence type="ECO:0000256" key="4">
    <source>
        <dbReference type="ARBA" id="ARBA00023136"/>
    </source>
</evidence>
<reference evidence="6 7" key="1">
    <citation type="journal article" date="2012" name="J. Bacteriol.">
        <title>Genome Sequence of the Protease-Producing Bacterium Rheinheimera nanhaiensis E407-8T, Isolated from Deep-Sea Sediment of the South China Sea.</title>
        <authorList>
            <person name="Zhang X.-Y."/>
            <person name="Zhang Y.-J."/>
            <person name="Qin Q.-L."/>
            <person name="Xie B.-B."/>
            <person name="Chen X.-L."/>
            <person name="Zhou B.-C."/>
            <person name="Zhang Y.-Z."/>
        </authorList>
    </citation>
    <scope>NUCLEOTIDE SEQUENCE [LARGE SCALE GENOMIC DNA]</scope>
    <source>
        <strain evidence="6 7">E407-8</strain>
    </source>
</reference>